<dbReference type="Proteomes" id="UP000032534">
    <property type="component" value="Unassembled WGS sequence"/>
</dbReference>
<dbReference type="Pfam" id="PF03864">
    <property type="entry name" value="Phage_cap_E"/>
    <property type="match status" value="1"/>
</dbReference>
<evidence type="ECO:0008006" key="3">
    <source>
        <dbReference type="Google" id="ProtNLM"/>
    </source>
</evidence>
<dbReference type="Gene3D" id="3.30.1930.10">
    <property type="entry name" value="capsid protein of prophage domain"/>
    <property type="match status" value="1"/>
</dbReference>
<dbReference type="EMBL" id="JTHP01000039">
    <property type="protein sequence ID" value="KJD44246.1"/>
    <property type="molecule type" value="Genomic_DNA"/>
</dbReference>
<keyword evidence="2" id="KW-1185">Reference proteome</keyword>
<evidence type="ECO:0000313" key="1">
    <source>
        <dbReference type="EMBL" id="KJD44246.1"/>
    </source>
</evidence>
<dbReference type="PATRIC" id="fig|159743.3.peg.4043"/>
<name>A0A0D7WYI7_9BACL</name>
<comment type="caution">
    <text evidence="1">The sequence shown here is derived from an EMBL/GenBank/DDBJ whole genome shotgun (WGS) entry which is preliminary data.</text>
</comment>
<sequence>MPDIYSLPQLLRVVGQLPQTSEYILSTFFSDGEVGLTTEIEIQTLKGKHRIAPYVSELQQGKIVLRDAFSAKQYSPVPVKPARNITYHDLKARQAGESLYNPDSVEQRLRKLIARDLVELNDTITRRKIEMASQMIFTGKVTQIGEGVEQELNYGFSNTITLSGKDLWSDPDSDPIKFLAGLRLSVMQKNGQTPRKVVGDYEALIALTRHQAILKLADNKGLTIGNIDTTLLPDGVTHHGFLRDVGLDLYSYTGTFVDDDGIEKPFIPAGTIVILPEGKPFEFLYAANPVMVGDDDIRLVNQQVVAQVFADRRTAVRTLELQSRPFPVPLNIENWYVAKVL</sequence>
<reference evidence="1 2" key="1">
    <citation type="submission" date="2014-11" db="EMBL/GenBank/DDBJ databases">
        <title>Draft Genome Sequences of Paenibacillus polymyxa NRRL B-30509 and Paenibacillus terrae NRRL B-30644, Strains from a Poultry Environment that Produce Tridecaptin A and Paenicidins.</title>
        <authorList>
            <person name="van Belkum M.J."/>
            <person name="Lohans C.T."/>
            <person name="Vederas J.C."/>
        </authorList>
    </citation>
    <scope>NUCLEOTIDE SEQUENCE [LARGE SCALE GENOMIC DNA]</scope>
    <source>
        <strain evidence="1 2">NRRL B-30644</strain>
    </source>
</reference>
<protein>
    <recommendedName>
        <fullName evidence="3">Phage major capsid protein E</fullName>
    </recommendedName>
</protein>
<evidence type="ECO:0000313" key="2">
    <source>
        <dbReference type="Proteomes" id="UP000032534"/>
    </source>
</evidence>
<gene>
    <name evidence="1" type="ORF">QD47_18165</name>
</gene>
<dbReference type="InterPro" id="IPR005564">
    <property type="entry name" value="Major_capsid_GpE"/>
</dbReference>
<dbReference type="AlphaFoldDB" id="A0A0D7WYI7"/>
<accession>A0A0D7WYI7</accession>
<organism evidence="1 2">
    <name type="scientific">Paenibacillus terrae</name>
    <dbReference type="NCBI Taxonomy" id="159743"/>
    <lineage>
        <taxon>Bacteria</taxon>
        <taxon>Bacillati</taxon>
        <taxon>Bacillota</taxon>
        <taxon>Bacilli</taxon>
        <taxon>Bacillales</taxon>
        <taxon>Paenibacillaceae</taxon>
        <taxon>Paenibacillus</taxon>
    </lineage>
</organism>
<dbReference type="RefSeq" id="WP_044647454.1">
    <property type="nucleotide sequence ID" value="NZ_JTHP01000039.1"/>
</dbReference>
<dbReference type="Gene3D" id="3.15.30.10">
    <property type="entry name" value="putative capsid protein of prophage domain like"/>
    <property type="match status" value="1"/>
</dbReference>
<proteinExistence type="predicted"/>